<dbReference type="Gene3D" id="1.25.40.10">
    <property type="entry name" value="Tetratricopeptide repeat domain"/>
    <property type="match status" value="1"/>
</dbReference>
<keyword evidence="1" id="KW-0805">Transcription regulation</keyword>
<organism evidence="5 6">
    <name type="scientific">Parasphingorhabdus litoris</name>
    <dbReference type="NCBI Taxonomy" id="394733"/>
    <lineage>
        <taxon>Bacteria</taxon>
        <taxon>Pseudomonadati</taxon>
        <taxon>Pseudomonadota</taxon>
        <taxon>Alphaproteobacteria</taxon>
        <taxon>Sphingomonadales</taxon>
        <taxon>Sphingomonadaceae</taxon>
        <taxon>Parasphingorhabdus</taxon>
    </lineage>
</organism>
<keyword evidence="3" id="KW-0804">Transcription</keyword>
<dbReference type="InterPro" id="IPR036388">
    <property type="entry name" value="WH-like_DNA-bd_sf"/>
</dbReference>
<evidence type="ECO:0000256" key="2">
    <source>
        <dbReference type="ARBA" id="ARBA00023125"/>
    </source>
</evidence>
<evidence type="ECO:0000256" key="1">
    <source>
        <dbReference type="ARBA" id="ARBA00023015"/>
    </source>
</evidence>
<dbReference type="InterPro" id="IPR059106">
    <property type="entry name" value="WHD_MalT"/>
</dbReference>
<dbReference type="EMBL" id="BAAAEM010000003">
    <property type="protein sequence ID" value="GAA0481510.1"/>
    <property type="molecule type" value="Genomic_DNA"/>
</dbReference>
<dbReference type="PROSITE" id="PS50043">
    <property type="entry name" value="HTH_LUXR_2"/>
    <property type="match status" value="1"/>
</dbReference>
<accession>A0ABN1AQ02</accession>
<dbReference type="Proteomes" id="UP001500713">
    <property type="component" value="Unassembled WGS sequence"/>
</dbReference>
<dbReference type="PANTHER" id="PTHR44688">
    <property type="entry name" value="DNA-BINDING TRANSCRIPTIONAL ACTIVATOR DEVR_DOSR"/>
    <property type="match status" value="1"/>
</dbReference>
<evidence type="ECO:0000313" key="6">
    <source>
        <dbReference type="Proteomes" id="UP001500713"/>
    </source>
</evidence>
<reference evidence="5 6" key="1">
    <citation type="journal article" date="2019" name="Int. J. Syst. Evol. Microbiol.">
        <title>The Global Catalogue of Microorganisms (GCM) 10K type strain sequencing project: providing services to taxonomists for standard genome sequencing and annotation.</title>
        <authorList>
            <consortium name="The Broad Institute Genomics Platform"/>
            <consortium name="The Broad Institute Genome Sequencing Center for Infectious Disease"/>
            <person name="Wu L."/>
            <person name="Ma J."/>
        </authorList>
    </citation>
    <scope>NUCLEOTIDE SEQUENCE [LARGE SCALE GENOMIC DNA]</scope>
    <source>
        <strain evidence="5 6">JCM 14162</strain>
    </source>
</reference>
<feature type="domain" description="HTH luxR-type" evidence="4">
    <location>
        <begin position="824"/>
        <end position="889"/>
    </location>
</feature>
<proteinExistence type="predicted"/>
<name>A0ABN1AQ02_9SPHN</name>
<dbReference type="RefSeq" id="WP_229953493.1">
    <property type="nucleotide sequence ID" value="NZ_BAAAEM010000003.1"/>
</dbReference>
<keyword evidence="2" id="KW-0238">DNA-binding</keyword>
<evidence type="ECO:0000313" key="5">
    <source>
        <dbReference type="EMBL" id="GAA0481510.1"/>
    </source>
</evidence>
<dbReference type="InterPro" id="IPR016032">
    <property type="entry name" value="Sig_transdc_resp-reg_C-effctor"/>
</dbReference>
<keyword evidence="6" id="KW-1185">Reference proteome</keyword>
<evidence type="ECO:0000259" key="4">
    <source>
        <dbReference type="PROSITE" id="PS50043"/>
    </source>
</evidence>
<protein>
    <submittedName>
        <fullName evidence="5">LuxR C-terminal-related transcriptional regulator</fullName>
    </submittedName>
</protein>
<dbReference type="SMART" id="SM00421">
    <property type="entry name" value="HTH_LUXR"/>
    <property type="match status" value="1"/>
</dbReference>
<dbReference type="Pfam" id="PF25873">
    <property type="entry name" value="WHD_MalT"/>
    <property type="match status" value="1"/>
</dbReference>
<sequence>MKLPQLNHDWLVKSKLEIPRSKVSLVPRSRLTSQMDEWLKYDLCIVAAPAGYAKSTTISQWSKREIGHEKAVAWLTLDEADGEPTQFISYLIASLSSANIPLKGLEASAEEGFVAGGVLDALSSILEMIAEFESSLVIVLDDYHRIDSPTVDCVVLAMLDAAPDNLTVVISSRTTPAFQVSHLFAEGRACELNSDDLKFSKNELREIFDSQISDEILTTLFHRTEGWPVAVQLAKLLVKGNSDNTELANFKGSSGHIASYLAEQIVGKLDTDLQMFLMQTSQLENYTSPLAAAVTKRADCDSMIEQLGLLNALVVPVSEPEGSYRYHHLFNEYLRKELHRRHGNQEVLEVHRRASRWYQDNGYIAEAVRHARLSHDIDRCAELIAEAGGWELILFGGIGYLRGLLQQVPQEEIKCYPRLVVAKAYLDLKDGLLTKARALFDTANNGEPSSDIEHDSDLERDLLNVGTLLSVYEDDHITADKIKDIQASQNKIPANDPVTKSIISSQLIVCHLATGQFSDAEQAAQSAVRSMREAGSVLGVNYSFLHAGIAAMYQGRLRAAEAHFSLATSMAEENFAYDPGLRAISRLLTVYLNYWAGRQQSGLEEQIDRDLDRVEQYDGWLDIYHATLIVEHTVLDRVTRSLKRFDNVARERGLNRLSHLTGSAALRFEESSDRTSLALRLQESFPLDCWKLDPFCWLPYLESRLSLAHYFSSIDRSLAIEQLDSGIECARSFGANLHLTVLLVNRSKLFHIAGRRESAVGDLVEALTFSAPESMRGPFVHDYSILPLLRAVLRHAHDVFIDILVIDFTQSLIAELSKMNTSRSDLEGLLLSRREQEVLAELVHGHSNKEIARILDMTEHTVKFHLKNIYAKLKINTRTKAVIEAKRLGLA</sequence>
<dbReference type="PRINTS" id="PR00038">
    <property type="entry name" value="HTHLUXR"/>
</dbReference>
<dbReference type="InterPro" id="IPR011990">
    <property type="entry name" value="TPR-like_helical_dom_sf"/>
</dbReference>
<dbReference type="CDD" id="cd06170">
    <property type="entry name" value="LuxR_C_like"/>
    <property type="match status" value="1"/>
</dbReference>
<dbReference type="SUPFAM" id="SSF46894">
    <property type="entry name" value="C-terminal effector domain of the bipartite response regulators"/>
    <property type="match status" value="1"/>
</dbReference>
<dbReference type="Gene3D" id="1.10.10.10">
    <property type="entry name" value="Winged helix-like DNA-binding domain superfamily/Winged helix DNA-binding domain"/>
    <property type="match status" value="1"/>
</dbReference>
<gene>
    <name evidence="5" type="ORF">GCM10009096_24610</name>
</gene>
<comment type="caution">
    <text evidence="5">The sequence shown here is derived from an EMBL/GenBank/DDBJ whole genome shotgun (WGS) entry which is preliminary data.</text>
</comment>
<dbReference type="InterPro" id="IPR000792">
    <property type="entry name" value="Tscrpt_reg_LuxR_C"/>
</dbReference>
<dbReference type="PROSITE" id="PS00622">
    <property type="entry name" value="HTH_LUXR_1"/>
    <property type="match status" value="1"/>
</dbReference>
<dbReference type="PANTHER" id="PTHR44688:SF16">
    <property type="entry name" value="DNA-BINDING TRANSCRIPTIONAL ACTIVATOR DEVR_DOSR"/>
    <property type="match status" value="1"/>
</dbReference>
<evidence type="ECO:0000256" key="3">
    <source>
        <dbReference type="ARBA" id="ARBA00023163"/>
    </source>
</evidence>
<dbReference type="Pfam" id="PF00196">
    <property type="entry name" value="GerE"/>
    <property type="match status" value="1"/>
</dbReference>